<dbReference type="EMBL" id="CP007142">
    <property type="protein sequence ID" value="AJQ96255.1"/>
    <property type="molecule type" value="Genomic_DNA"/>
</dbReference>
<dbReference type="KEGG" id="gsn:YC6258_04221"/>
<name>A0A0C5VAC2_9GAMM</name>
<dbReference type="Proteomes" id="UP000032266">
    <property type="component" value="Chromosome"/>
</dbReference>
<protein>
    <submittedName>
        <fullName evidence="1">Uncharacterized protein</fullName>
    </submittedName>
</protein>
<dbReference type="STRING" id="1445510.YC6258_04221"/>
<dbReference type="HOGENOM" id="CLU_3043957_0_0_6"/>
<evidence type="ECO:0000313" key="1">
    <source>
        <dbReference type="EMBL" id="AJQ96255.1"/>
    </source>
</evidence>
<sequence length="54" mass="6646">MIYAARVMIQKLPKYPESVYSRRKKWSFQWSSKSLEFHFLADHEKSHPSNWLFK</sequence>
<organism evidence="1 2">
    <name type="scientific">Gynuella sunshinyii YC6258</name>
    <dbReference type="NCBI Taxonomy" id="1445510"/>
    <lineage>
        <taxon>Bacteria</taxon>
        <taxon>Pseudomonadati</taxon>
        <taxon>Pseudomonadota</taxon>
        <taxon>Gammaproteobacteria</taxon>
        <taxon>Oceanospirillales</taxon>
        <taxon>Saccharospirillaceae</taxon>
        <taxon>Gynuella</taxon>
    </lineage>
</organism>
<accession>A0A0C5VAC2</accession>
<evidence type="ECO:0000313" key="2">
    <source>
        <dbReference type="Proteomes" id="UP000032266"/>
    </source>
</evidence>
<dbReference type="AlphaFoldDB" id="A0A0C5VAC2"/>
<reference evidence="1 2" key="1">
    <citation type="submission" date="2014-01" db="EMBL/GenBank/DDBJ databases">
        <title>Full genme sequencing of cellulolytic bacterium Gynuella sunshinyii YC6258T gen. nov., sp. nov.</title>
        <authorList>
            <person name="Khan H."/>
            <person name="Chung E.J."/>
            <person name="Chung Y.R."/>
        </authorList>
    </citation>
    <scope>NUCLEOTIDE SEQUENCE [LARGE SCALE GENOMIC DNA]</scope>
    <source>
        <strain evidence="1 2">YC6258</strain>
    </source>
</reference>
<proteinExistence type="predicted"/>
<gene>
    <name evidence="1" type="ORF">YC6258_04221</name>
</gene>
<keyword evidence="2" id="KW-1185">Reference proteome</keyword>